<evidence type="ECO:0000313" key="1">
    <source>
        <dbReference type="EMBL" id="GIY56185.1"/>
    </source>
</evidence>
<evidence type="ECO:0000313" key="2">
    <source>
        <dbReference type="Proteomes" id="UP001054837"/>
    </source>
</evidence>
<reference evidence="1 2" key="1">
    <citation type="submission" date="2021-06" db="EMBL/GenBank/DDBJ databases">
        <title>Caerostris darwini draft genome.</title>
        <authorList>
            <person name="Kono N."/>
            <person name="Arakawa K."/>
        </authorList>
    </citation>
    <scope>NUCLEOTIDE SEQUENCE [LARGE SCALE GENOMIC DNA]</scope>
</reference>
<name>A0AAV4UED3_9ARAC</name>
<proteinExistence type="predicted"/>
<accession>A0AAV4UED3</accession>
<protein>
    <submittedName>
        <fullName evidence="1">Uncharacterized protein</fullName>
    </submittedName>
</protein>
<keyword evidence="2" id="KW-1185">Reference proteome</keyword>
<gene>
    <name evidence="1" type="ORF">CDAR_166851</name>
</gene>
<sequence length="84" mass="9358">MLENPLRNLTEIRLASLGLYYYYHLFGEIFDKDIHYRPLSCNNALSTLCCPITGSFSERSASSDRSTATNCTTTCAITGTQPLN</sequence>
<dbReference type="AlphaFoldDB" id="A0AAV4UED3"/>
<organism evidence="1 2">
    <name type="scientific">Caerostris darwini</name>
    <dbReference type="NCBI Taxonomy" id="1538125"/>
    <lineage>
        <taxon>Eukaryota</taxon>
        <taxon>Metazoa</taxon>
        <taxon>Ecdysozoa</taxon>
        <taxon>Arthropoda</taxon>
        <taxon>Chelicerata</taxon>
        <taxon>Arachnida</taxon>
        <taxon>Araneae</taxon>
        <taxon>Araneomorphae</taxon>
        <taxon>Entelegynae</taxon>
        <taxon>Araneoidea</taxon>
        <taxon>Araneidae</taxon>
        <taxon>Caerostris</taxon>
    </lineage>
</organism>
<dbReference type="EMBL" id="BPLQ01011166">
    <property type="protein sequence ID" value="GIY56185.1"/>
    <property type="molecule type" value="Genomic_DNA"/>
</dbReference>
<comment type="caution">
    <text evidence="1">The sequence shown here is derived from an EMBL/GenBank/DDBJ whole genome shotgun (WGS) entry which is preliminary data.</text>
</comment>
<dbReference type="Proteomes" id="UP001054837">
    <property type="component" value="Unassembled WGS sequence"/>
</dbReference>